<dbReference type="EMBL" id="CP071182">
    <property type="protein sequence ID" value="QSO49682.1"/>
    <property type="molecule type" value="Genomic_DNA"/>
</dbReference>
<name>A0A9X7Z8J6_9BACL</name>
<evidence type="ECO:0000313" key="2">
    <source>
        <dbReference type="Proteomes" id="UP000663505"/>
    </source>
</evidence>
<dbReference type="Proteomes" id="UP000663505">
    <property type="component" value="Chromosome"/>
</dbReference>
<keyword evidence="2" id="KW-1185">Reference proteome</keyword>
<sequence>MSSALIGATWPRCHVHPMRNIPSQVPRALQSMFRSW</sequence>
<dbReference type="KEGG" id="afx:JZ786_04530"/>
<proteinExistence type="predicted"/>
<organism evidence="1 2">
    <name type="scientific">Alicyclobacillus mengziensis</name>
    <dbReference type="NCBI Taxonomy" id="2931921"/>
    <lineage>
        <taxon>Bacteria</taxon>
        <taxon>Bacillati</taxon>
        <taxon>Bacillota</taxon>
        <taxon>Bacilli</taxon>
        <taxon>Bacillales</taxon>
        <taxon>Alicyclobacillaceae</taxon>
        <taxon>Alicyclobacillus</taxon>
    </lineage>
</organism>
<evidence type="ECO:0000313" key="1">
    <source>
        <dbReference type="EMBL" id="QSO49682.1"/>
    </source>
</evidence>
<accession>A0A9X7Z8J6</accession>
<protein>
    <submittedName>
        <fullName evidence="1">Uncharacterized protein</fullName>
    </submittedName>
</protein>
<reference evidence="1 2" key="1">
    <citation type="submission" date="2021-02" db="EMBL/GenBank/DDBJ databases">
        <title>Alicyclobacillus curvatus sp. nov. and Alicyclobacillus mengziensis sp. nov., two acidophilic bacteria isolated from acid mine drainage.</title>
        <authorList>
            <person name="Huang Y."/>
        </authorList>
    </citation>
    <scope>NUCLEOTIDE SEQUENCE [LARGE SCALE GENOMIC DNA]</scope>
    <source>
        <strain evidence="1 2">S30H14</strain>
    </source>
</reference>
<dbReference type="AlphaFoldDB" id="A0A9X7Z8J6"/>
<gene>
    <name evidence="1" type="ORF">JZ786_04530</name>
</gene>